<evidence type="ECO:0000256" key="5">
    <source>
        <dbReference type="ARBA" id="ARBA00022547"/>
    </source>
</evidence>
<keyword evidence="10 12" id="KW-0472">Membrane</keyword>
<dbReference type="Gene3D" id="6.10.280.70">
    <property type="match status" value="1"/>
</dbReference>
<comment type="function">
    <text evidence="12">Mitochondrial membrane ATP synthase (F(1)F(0) ATP synthase or Complex V) produces ATP from ADP in the presence of a proton gradient across the membrane which is generated by electron transport complexes of the respiratory chain. F-type ATPases consist of two structural domains, F(1) - containing the extramembraneous catalytic core, and F(0) - containing the membrane proton channel, linked together by a central stalk and a peripheral stalk. During catalysis, ATP synthesis in the catalytic domain of F(1) is coupled via a rotary mechanism of the central stalk subunits to proton translocation.</text>
</comment>
<evidence type="ECO:0000256" key="3">
    <source>
        <dbReference type="ARBA" id="ARBA00021688"/>
    </source>
</evidence>
<evidence type="ECO:0000256" key="4">
    <source>
        <dbReference type="ARBA" id="ARBA00022448"/>
    </source>
</evidence>
<dbReference type="GO" id="GO:0005743">
    <property type="term" value="C:mitochondrial inner membrane"/>
    <property type="evidence" value="ECO:0007669"/>
    <property type="project" value="UniProtKB-SubCell"/>
</dbReference>
<dbReference type="GO" id="GO:0046933">
    <property type="term" value="F:proton-transporting ATP synthase activity, rotational mechanism"/>
    <property type="evidence" value="ECO:0007669"/>
    <property type="project" value="EnsemblFungi"/>
</dbReference>
<evidence type="ECO:0000256" key="6">
    <source>
        <dbReference type="ARBA" id="ARBA00022781"/>
    </source>
</evidence>
<dbReference type="AlphaFoldDB" id="A0A1D9QA46"/>
<dbReference type="EMBL" id="CP017821">
    <property type="protein sequence ID" value="APA11786.1"/>
    <property type="molecule type" value="Genomic_DNA"/>
</dbReference>
<keyword evidence="7 12" id="KW-0999">Mitochondrion inner membrane</keyword>
<evidence type="ECO:0000256" key="7">
    <source>
        <dbReference type="ARBA" id="ARBA00022792"/>
    </source>
</evidence>
<dbReference type="OrthoDB" id="35799at2759"/>
<evidence type="ECO:0000313" key="15">
    <source>
        <dbReference type="Proteomes" id="UP000177798"/>
    </source>
</evidence>
<gene>
    <name evidence="14" type="ORF">sscle_08g065560</name>
</gene>
<dbReference type="InterPro" id="IPR008689">
    <property type="entry name" value="ATP_synth_F0_dsu_mt"/>
</dbReference>
<organism evidence="14 15">
    <name type="scientific">Sclerotinia sclerotiorum (strain ATCC 18683 / 1980 / Ss-1)</name>
    <name type="common">White mold</name>
    <name type="synonym">Whetzelinia sclerotiorum</name>
    <dbReference type="NCBI Taxonomy" id="665079"/>
    <lineage>
        <taxon>Eukaryota</taxon>
        <taxon>Fungi</taxon>
        <taxon>Dikarya</taxon>
        <taxon>Ascomycota</taxon>
        <taxon>Pezizomycotina</taxon>
        <taxon>Leotiomycetes</taxon>
        <taxon>Helotiales</taxon>
        <taxon>Sclerotiniaceae</taxon>
        <taxon>Sclerotinia</taxon>
    </lineage>
</organism>
<evidence type="ECO:0000256" key="11">
    <source>
        <dbReference type="ARBA" id="ARBA00023310"/>
    </source>
</evidence>
<keyword evidence="8 12" id="KW-0406">Ion transport</keyword>
<evidence type="ECO:0000256" key="10">
    <source>
        <dbReference type="ARBA" id="ARBA00023136"/>
    </source>
</evidence>
<evidence type="ECO:0000256" key="12">
    <source>
        <dbReference type="PIRNR" id="PIRNR005514"/>
    </source>
</evidence>
<reference evidence="15" key="1">
    <citation type="journal article" date="2017" name="Genome Biol. Evol.">
        <title>The complete genome sequence of the phytopathogenic fungus Sclerotinia sclerotiorum reveals insights into the genome architecture of broad host range pathogens.</title>
        <authorList>
            <person name="Derbyshire M."/>
            <person name="Denton-Giles M."/>
            <person name="Hegedus D."/>
            <person name="Seifbarghy S."/>
            <person name="Rollins J."/>
            <person name="van Kan J."/>
            <person name="Seidl M.F."/>
            <person name="Faino L."/>
            <person name="Mbengue M."/>
            <person name="Navaud O."/>
            <person name="Raffaele S."/>
            <person name="Hammond-Kosack K."/>
            <person name="Heard S."/>
            <person name="Oliver R."/>
        </authorList>
    </citation>
    <scope>NUCLEOTIDE SEQUENCE [LARGE SCALE GENOMIC DNA]</scope>
    <source>
        <strain evidence="15">ATCC 18683 / 1980 / Ss-1</strain>
    </source>
</reference>
<dbReference type="VEuPathDB" id="FungiDB:sscle_08g065560"/>
<dbReference type="PANTHER" id="PTHR12700">
    <property type="entry name" value="ATP SYNTHASE SUBUNIT D, MITOCHONDRIAL"/>
    <property type="match status" value="1"/>
</dbReference>
<evidence type="ECO:0000256" key="8">
    <source>
        <dbReference type="ARBA" id="ARBA00023065"/>
    </source>
</evidence>
<dbReference type="SUPFAM" id="SSF161065">
    <property type="entry name" value="ATP synthase D chain-like"/>
    <property type="match status" value="1"/>
</dbReference>
<dbReference type="Proteomes" id="UP000177798">
    <property type="component" value="Chromosome 8"/>
</dbReference>
<comment type="similarity">
    <text evidence="2 12">Belongs to the ATPase d subunit family.</text>
</comment>
<evidence type="ECO:0000256" key="1">
    <source>
        <dbReference type="ARBA" id="ARBA00004273"/>
    </source>
</evidence>
<keyword evidence="9 12" id="KW-0496">Mitochondrion</keyword>
<proteinExistence type="inferred from homology"/>
<keyword evidence="13" id="KW-0175">Coiled coil</keyword>
<evidence type="ECO:0000256" key="9">
    <source>
        <dbReference type="ARBA" id="ARBA00023128"/>
    </source>
</evidence>
<protein>
    <recommendedName>
        <fullName evidence="3 12">ATP synthase subunit d, mitochondrial</fullName>
    </recommendedName>
</protein>
<dbReference type="InterPro" id="IPR036228">
    <property type="entry name" value="ATP_synth_F0_dsu_sf_mt"/>
</dbReference>
<sequence>MAAGRSAALKLDWAKVSQSLGLKGATASSLQAFKKRNEDARRRVQALSEQPTKVDFAHYRSILKNTAVVDEIEKHFSTFKPATYDVARQIKAIETFEAQAIKNAEETKGRVDLELKDLQKTLKNIEEARPFEDLTVDEVAAARPDIDEKTAQLVSKGRWGVPGYKEKFGDLSML</sequence>
<name>A0A1D9QA46_SCLS1</name>
<evidence type="ECO:0000256" key="2">
    <source>
        <dbReference type="ARBA" id="ARBA00006842"/>
    </source>
</evidence>
<keyword evidence="11" id="KW-0066">ATP synthesis</keyword>
<feature type="coiled-coil region" evidence="13">
    <location>
        <begin position="101"/>
        <end position="128"/>
    </location>
</feature>
<comment type="subcellular location">
    <subcellularLocation>
        <location evidence="1 12">Mitochondrion inner membrane</location>
    </subcellularLocation>
</comment>
<dbReference type="KEGG" id="ssl:SS1G_05285"/>
<accession>A0A1D9QA46</accession>
<evidence type="ECO:0000256" key="13">
    <source>
        <dbReference type="SAM" id="Coils"/>
    </source>
</evidence>
<evidence type="ECO:0000313" key="14">
    <source>
        <dbReference type="EMBL" id="APA11786.1"/>
    </source>
</evidence>
<dbReference type="GO" id="GO:0045259">
    <property type="term" value="C:proton-transporting ATP synthase complex"/>
    <property type="evidence" value="ECO:0007669"/>
    <property type="project" value="UniProtKB-KW"/>
</dbReference>
<keyword evidence="4 12" id="KW-0813">Transport</keyword>
<dbReference type="OMA" id="VSKGRWA"/>
<dbReference type="RefSeq" id="XP_001593857.1">
    <property type="nucleotide sequence ID" value="XM_001593807.1"/>
</dbReference>
<dbReference type="Pfam" id="PF05873">
    <property type="entry name" value="Mt_ATP-synt_D"/>
    <property type="match status" value="1"/>
</dbReference>
<keyword evidence="5" id="KW-0138">CF(0)</keyword>
<keyword evidence="6 12" id="KW-0375">Hydrogen ion transport</keyword>
<dbReference type="PIRSF" id="PIRSF005514">
    <property type="entry name" value="ATPase_F0_D_mt"/>
    <property type="match status" value="1"/>
</dbReference>